<feature type="region of interest" description="Disordered" evidence="1">
    <location>
        <begin position="88"/>
        <end position="132"/>
    </location>
</feature>
<feature type="compositionally biased region" description="Basic and acidic residues" evidence="1">
    <location>
        <begin position="88"/>
        <end position="106"/>
    </location>
</feature>
<proteinExistence type="predicted"/>
<reference evidence="2" key="1">
    <citation type="submission" date="2019-09" db="EMBL/GenBank/DDBJ databases">
        <title>Draft genome information of white flower Hibiscus syriacus.</title>
        <authorList>
            <person name="Kim Y.-M."/>
        </authorList>
    </citation>
    <scope>NUCLEOTIDE SEQUENCE [LARGE SCALE GENOMIC DNA]</scope>
    <source>
        <strain evidence="2">YM2019G1</strain>
    </source>
</reference>
<accession>A0A6A3D021</accession>
<evidence type="ECO:0000313" key="3">
    <source>
        <dbReference type="Proteomes" id="UP000436088"/>
    </source>
</evidence>
<dbReference type="AlphaFoldDB" id="A0A6A3D021"/>
<feature type="region of interest" description="Disordered" evidence="1">
    <location>
        <begin position="1"/>
        <end position="65"/>
    </location>
</feature>
<gene>
    <name evidence="2" type="ORF">F3Y22_tig00001713pilonHSYRG00019</name>
</gene>
<feature type="compositionally biased region" description="Basic and acidic residues" evidence="1">
    <location>
        <begin position="1"/>
        <end position="38"/>
    </location>
</feature>
<keyword evidence="3" id="KW-1185">Reference proteome</keyword>
<comment type="caution">
    <text evidence="2">The sequence shown here is derived from an EMBL/GenBank/DDBJ whole genome shotgun (WGS) entry which is preliminary data.</text>
</comment>
<name>A0A6A3D021_HIBSY</name>
<dbReference type="EMBL" id="VEPZ02000132">
    <property type="protein sequence ID" value="KAE8732832.1"/>
    <property type="molecule type" value="Genomic_DNA"/>
</dbReference>
<protein>
    <submittedName>
        <fullName evidence="2">Uncharacterized protein</fullName>
    </submittedName>
</protein>
<evidence type="ECO:0000313" key="2">
    <source>
        <dbReference type="EMBL" id="KAE8732832.1"/>
    </source>
</evidence>
<organism evidence="2 3">
    <name type="scientific">Hibiscus syriacus</name>
    <name type="common">Rose of Sharon</name>
    <dbReference type="NCBI Taxonomy" id="106335"/>
    <lineage>
        <taxon>Eukaryota</taxon>
        <taxon>Viridiplantae</taxon>
        <taxon>Streptophyta</taxon>
        <taxon>Embryophyta</taxon>
        <taxon>Tracheophyta</taxon>
        <taxon>Spermatophyta</taxon>
        <taxon>Magnoliopsida</taxon>
        <taxon>eudicotyledons</taxon>
        <taxon>Gunneridae</taxon>
        <taxon>Pentapetalae</taxon>
        <taxon>rosids</taxon>
        <taxon>malvids</taxon>
        <taxon>Malvales</taxon>
        <taxon>Malvaceae</taxon>
        <taxon>Malvoideae</taxon>
        <taxon>Hibiscus</taxon>
    </lineage>
</organism>
<evidence type="ECO:0000256" key="1">
    <source>
        <dbReference type="SAM" id="MobiDB-lite"/>
    </source>
</evidence>
<sequence length="132" mass="14153">MSAGEGKDGEPEKSNEKLIRRRQKPEADFTARFLKEENDNSGGGRFSLSKRLAPRPKGGNRMSSGTVADIEAGRFVIASKIVGGKLDGFEVRKSSSTSRLHDHEENGSSSGGSSSLTSLWPVSARKSKTALD</sequence>
<dbReference type="Proteomes" id="UP000436088">
    <property type="component" value="Unassembled WGS sequence"/>
</dbReference>